<dbReference type="Gene3D" id="1.20.58.160">
    <property type="match status" value="1"/>
</dbReference>
<evidence type="ECO:0000256" key="2">
    <source>
        <dbReference type="ARBA" id="ARBA00007708"/>
    </source>
</evidence>
<evidence type="ECO:0000256" key="6">
    <source>
        <dbReference type="SAM" id="MobiDB-lite"/>
    </source>
</evidence>
<comment type="similarity">
    <text evidence="2">Belongs to the TOM1 family.</text>
</comment>
<keyword evidence="10" id="KW-1185">Reference proteome</keyword>
<evidence type="ECO:0000256" key="5">
    <source>
        <dbReference type="ARBA" id="ARBA00023136"/>
    </source>
</evidence>
<gene>
    <name evidence="9" type="ORF">BVC80_157g143</name>
</gene>
<sequence length="640" mass="70023">MVNPFVDKATSDKLIGPDWAMNIEICDIMNRDPGQIKDVIKGLKKRLKSKTPKVQVLALTLLDTILKNCANIVLMHIVEKKIHLVLVKIGSKKSDDSVSDKLDAVLDTWHEVFGDSRPGHPKFYAPQREILRAAGAAFPKKSERSIPIYTTRTQPQTSYPTTTNPDYQKEGADSSEGSDFPTLSLTEIQNVGALIDILSDMLNALDSGDKEGLRQDVIVDLVGQSRSYKQRLVHLINTASDEVLIRQGLSLNDDLHHVLAKYETMVSETSVQVEKAEHQRDLVDVKDLTIATGDYCELRDGRCSSSTSAASQCPVQLKPPAHPASDDPIGPMIDLLSGEEYNSPKADNALALVPVNEPQATSSESQQNILALPDMFSQASSTTDSLSSESNYPAGQTYSSTLQFQNQQQMFYSNGSDNPAWNFQVTQGLNNEQQDPHYGGASQSSGALPPPPWETQPTDDSQLVGTHEPQPLQVTQVMVTHSQQALGSTHPQSTGNDNMVGMYIQPITNSQLANLHNQQIQSNQLVGIPHSTQGGQMMVILPQAIHGSQFASMNPQTMQNNQLEAYGYDQNQGVQFLSQGMHGLSMQDENAMRNYSSSQMPTYLPMNKPSSSGDNKLFGDLVDMAKLKQKNPPHGTGGSL</sequence>
<dbReference type="InterPro" id="IPR002014">
    <property type="entry name" value="VHS_dom"/>
</dbReference>
<dbReference type="PANTHER" id="PTHR45898:SF4">
    <property type="entry name" value="TARGET OF MYB PROTEIN 1"/>
    <property type="match status" value="1"/>
</dbReference>
<dbReference type="GO" id="GO:0043328">
    <property type="term" value="P:protein transport to vacuole involved in ubiquitin-dependent protein catabolic process via the multivesicular body sorting pathway"/>
    <property type="evidence" value="ECO:0007669"/>
    <property type="project" value="InterPro"/>
</dbReference>
<dbReference type="Proteomes" id="UP000195402">
    <property type="component" value="Unassembled WGS sequence"/>
</dbReference>
<dbReference type="Pfam" id="PF00790">
    <property type="entry name" value="VHS"/>
    <property type="match status" value="1"/>
</dbReference>
<evidence type="ECO:0000256" key="1">
    <source>
        <dbReference type="ARBA" id="ARBA00004170"/>
    </source>
</evidence>
<protein>
    <submittedName>
        <fullName evidence="9">VHS</fullName>
    </submittedName>
</protein>
<dbReference type="SUPFAM" id="SSF48464">
    <property type="entry name" value="ENTH/VHS domain"/>
    <property type="match status" value="1"/>
</dbReference>
<reference evidence="9 10" key="1">
    <citation type="journal article" date="2017" name="Mol. Plant">
        <title>The Genome of Medicinal Plant Macleaya cordata Provides New Insights into Benzylisoquinoline Alkaloids Metabolism.</title>
        <authorList>
            <person name="Liu X."/>
            <person name="Liu Y."/>
            <person name="Huang P."/>
            <person name="Ma Y."/>
            <person name="Qing Z."/>
            <person name="Tang Q."/>
            <person name="Cao H."/>
            <person name="Cheng P."/>
            <person name="Zheng Y."/>
            <person name="Yuan Z."/>
            <person name="Zhou Y."/>
            <person name="Liu J."/>
            <person name="Tang Z."/>
            <person name="Zhuo Y."/>
            <person name="Zhang Y."/>
            <person name="Yu L."/>
            <person name="Huang J."/>
            <person name="Yang P."/>
            <person name="Peng Q."/>
            <person name="Zhang J."/>
            <person name="Jiang W."/>
            <person name="Zhang Z."/>
            <person name="Lin K."/>
            <person name="Ro D.K."/>
            <person name="Chen X."/>
            <person name="Xiong X."/>
            <person name="Shang Y."/>
            <person name="Huang S."/>
            <person name="Zeng J."/>
        </authorList>
    </citation>
    <scope>NUCLEOTIDE SEQUENCE [LARGE SCALE GENOMIC DNA]</scope>
    <source>
        <strain evidence="10">cv. BLH2017</strain>
        <tissue evidence="9">Root</tissue>
    </source>
</reference>
<dbReference type="InterPro" id="IPR004152">
    <property type="entry name" value="GAT_dom"/>
</dbReference>
<keyword evidence="3" id="KW-0813">Transport</keyword>
<dbReference type="InterPro" id="IPR008942">
    <property type="entry name" value="ENTH_VHS"/>
</dbReference>
<dbReference type="GO" id="GO:0043130">
    <property type="term" value="F:ubiquitin binding"/>
    <property type="evidence" value="ECO:0007669"/>
    <property type="project" value="InterPro"/>
</dbReference>
<dbReference type="CDD" id="cd14231">
    <property type="entry name" value="GAT_GGA-like_plant"/>
    <property type="match status" value="1"/>
</dbReference>
<evidence type="ECO:0000259" key="8">
    <source>
        <dbReference type="PROSITE" id="PS50909"/>
    </source>
</evidence>
<keyword evidence="4" id="KW-0653">Protein transport</keyword>
<dbReference type="STRING" id="56857.A0A200RC96"/>
<organism evidence="9 10">
    <name type="scientific">Macleaya cordata</name>
    <name type="common">Five-seeded plume-poppy</name>
    <name type="synonym">Bocconia cordata</name>
    <dbReference type="NCBI Taxonomy" id="56857"/>
    <lineage>
        <taxon>Eukaryota</taxon>
        <taxon>Viridiplantae</taxon>
        <taxon>Streptophyta</taxon>
        <taxon>Embryophyta</taxon>
        <taxon>Tracheophyta</taxon>
        <taxon>Spermatophyta</taxon>
        <taxon>Magnoliopsida</taxon>
        <taxon>Ranunculales</taxon>
        <taxon>Papaveraceae</taxon>
        <taxon>Papaveroideae</taxon>
        <taxon>Macleaya</taxon>
    </lineage>
</organism>
<evidence type="ECO:0000259" key="7">
    <source>
        <dbReference type="PROSITE" id="PS50179"/>
    </source>
</evidence>
<dbReference type="GO" id="GO:0016020">
    <property type="term" value="C:membrane"/>
    <property type="evidence" value="ECO:0007669"/>
    <property type="project" value="UniProtKB-SubCell"/>
</dbReference>
<dbReference type="InterPro" id="IPR038425">
    <property type="entry name" value="GAT_sf"/>
</dbReference>
<dbReference type="SUPFAM" id="SSF89009">
    <property type="entry name" value="GAT-like domain"/>
    <property type="match status" value="1"/>
</dbReference>
<dbReference type="PANTHER" id="PTHR45898">
    <property type="entry name" value="TOM1-LIKE PROTEIN"/>
    <property type="match status" value="1"/>
</dbReference>
<keyword evidence="5" id="KW-0472">Membrane</keyword>
<dbReference type="InParanoid" id="A0A200RC96"/>
<evidence type="ECO:0000256" key="3">
    <source>
        <dbReference type="ARBA" id="ARBA00022448"/>
    </source>
</evidence>
<name>A0A200RC96_MACCD</name>
<dbReference type="EMBL" id="MVGT01000143">
    <property type="protein sequence ID" value="OVA20330.1"/>
    <property type="molecule type" value="Genomic_DNA"/>
</dbReference>
<dbReference type="AlphaFoldDB" id="A0A200RC96"/>
<feature type="region of interest" description="Disordered" evidence="6">
    <location>
        <begin position="430"/>
        <end position="466"/>
    </location>
</feature>
<dbReference type="Pfam" id="PF03127">
    <property type="entry name" value="GAT"/>
    <property type="match status" value="1"/>
</dbReference>
<proteinExistence type="inferred from homology"/>
<comment type="caution">
    <text evidence="9">The sequence shown here is derived from an EMBL/GenBank/DDBJ whole genome shotgun (WGS) entry which is preliminary data.</text>
</comment>
<feature type="compositionally biased region" description="Polar residues" evidence="6">
    <location>
        <begin position="455"/>
        <end position="464"/>
    </location>
</feature>
<dbReference type="SMART" id="SM00288">
    <property type="entry name" value="VHS"/>
    <property type="match status" value="1"/>
</dbReference>
<accession>A0A200RC96</accession>
<dbReference type="InterPro" id="IPR044836">
    <property type="entry name" value="TOL_plant"/>
</dbReference>
<dbReference type="GO" id="GO:0005737">
    <property type="term" value="C:cytoplasm"/>
    <property type="evidence" value="ECO:0007669"/>
    <property type="project" value="UniProtKB-ARBA"/>
</dbReference>
<dbReference type="OrthoDB" id="2018246at2759"/>
<evidence type="ECO:0000313" key="9">
    <source>
        <dbReference type="EMBL" id="OVA20330.1"/>
    </source>
</evidence>
<dbReference type="Gene3D" id="1.25.40.90">
    <property type="match status" value="1"/>
</dbReference>
<evidence type="ECO:0000256" key="4">
    <source>
        <dbReference type="ARBA" id="ARBA00022927"/>
    </source>
</evidence>
<comment type="subcellular location">
    <subcellularLocation>
        <location evidence="1">Membrane</location>
        <topology evidence="1">Peripheral membrane protein</topology>
    </subcellularLocation>
</comment>
<dbReference type="OMA" id="CANIVLM"/>
<dbReference type="PROSITE" id="PS50909">
    <property type="entry name" value="GAT"/>
    <property type="match status" value="1"/>
</dbReference>
<feature type="compositionally biased region" description="Polar residues" evidence="6">
    <location>
        <begin position="148"/>
        <end position="166"/>
    </location>
</feature>
<feature type="region of interest" description="Disordered" evidence="6">
    <location>
        <begin position="145"/>
        <end position="178"/>
    </location>
</feature>
<dbReference type="GO" id="GO:0035091">
    <property type="term" value="F:phosphatidylinositol binding"/>
    <property type="evidence" value="ECO:0007669"/>
    <property type="project" value="InterPro"/>
</dbReference>
<evidence type="ECO:0000313" key="10">
    <source>
        <dbReference type="Proteomes" id="UP000195402"/>
    </source>
</evidence>
<dbReference type="PROSITE" id="PS50179">
    <property type="entry name" value="VHS"/>
    <property type="match status" value="1"/>
</dbReference>
<feature type="domain" description="GAT" evidence="8">
    <location>
        <begin position="179"/>
        <end position="267"/>
    </location>
</feature>
<feature type="domain" description="VHS" evidence="7">
    <location>
        <begin position="9"/>
        <end position="139"/>
    </location>
</feature>
<dbReference type="CDD" id="cd03561">
    <property type="entry name" value="VHS"/>
    <property type="match status" value="1"/>
</dbReference>